<dbReference type="EMBL" id="BMAT01002599">
    <property type="protein sequence ID" value="GFS09810.1"/>
    <property type="molecule type" value="Genomic_DNA"/>
</dbReference>
<dbReference type="Proteomes" id="UP000762676">
    <property type="component" value="Unassembled WGS sequence"/>
</dbReference>
<protein>
    <submittedName>
        <fullName evidence="2">Uncharacterized protein</fullName>
    </submittedName>
</protein>
<name>A0AAV4IIS2_9GAST</name>
<comment type="caution">
    <text evidence="2">The sequence shown here is derived from an EMBL/GenBank/DDBJ whole genome shotgun (WGS) entry which is preliminary data.</text>
</comment>
<feature type="compositionally biased region" description="Low complexity" evidence="1">
    <location>
        <begin position="80"/>
        <end position="105"/>
    </location>
</feature>
<sequence length="195" mass="22236">MYTIGKRHSTNLVFPFPPLFPTIPPKPYNLRPRPRKNAKVKKMAAEPKPVTLTLFDQADRAAEGVQLAQQLAGSISTIDNNNSKNKNNNNINSNGSSNLLPNSQNKANKHEISPATSDTMIAPDSHQYNQHLHHFLLQHHQQQLQQFHEHLKQQHHHNQIQQQQQQQAQLDEYSALMSRALFSTETPHAAEVDER</sequence>
<evidence type="ECO:0000313" key="3">
    <source>
        <dbReference type="Proteomes" id="UP000762676"/>
    </source>
</evidence>
<evidence type="ECO:0000256" key="1">
    <source>
        <dbReference type="SAM" id="MobiDB-lite"/>
    </source>
</evidence>
<feature type="region of interest" description="Disordered" evidence="1">
    <location>
        <begin position="78"/>
        <end position="122"/>
    </location>
</feature>
<keyword evidence="3" id="KW-1185">Reference proteome</keyword>
<accession>A0AAV4IIS2</accession>
<reference evidence="2 3" key="1">
    <citation type="journal article" date="2021" name="Elife">
        <title>Chloroplast acquisition without the gene transfer in kleptoplastic sea slugs, Plakobranchus ocellatus.</title>
        <authorList>
            <person name="Maeda T."/>
            <person name="Takahashi S."/>
            <person name="Yoshida T."/>
            <person name="Shimamura S."/>
            <person name="Takaki Y."/>
            <person name="Nagai Y."/>
            <person name="Toyoda A."/>
            <person name="Suzuki Y."/>
            <person name="Arimoto A."/>
            <person name="Ishii H."/>
            <person name="Satoh N."/>
            <person name="Nishiyama T."/>
            <person name="Hasebe M."/>
            <person name="Maruyama T."/>
            <person name="Minagawa J."/>
            <person name="Obokata J."/>
            <person name="Shigenobu S."/>
        </authorList>
    </citation>
    <scope>NUCLEOTIDE SEQUENCE [LARGE SCALE GENOMIC DNA]</scope>
</reference>
<dbReference type="AlphaFoldDB" id="A0AAV4IIS2"/>
<evidence type="ECO:0000313" key="2">
    <source>
        <dbReference type="EMBL" id="GFS09810.1"/>
    </source>
</evidence>
<gene>
    <name evidence="2" type="ORF">ElyMa_001307400</name>
</gene>
<proteinExistence type="predicted"/>
<organism evidence="2 3">
    <name type="scientific">Elysia marginata</name>
    <dbReference type="NCBI Taxonomy" id="1093978"/>
    <lineage>
        <taxon>Eukaryota</taxon>
        <taxon>Metazoa</taxon>
        <taxon>Spiralia</taxon>
        <taxon>Lophotrochozoa</taxon>
        <taxon>Mollusca</taxon>
        <taxon>Gastropoda</taxon>
        <taxon>Heterobranchia</taxon>
        <taxon>Euthyneura</taxon>
        <taxon>Panpulmonata</taxon>
        <taxon>Sacoglossa</taxon>
        <taxon>Placobranchoidea</taxon>
        <taxon>Plakobranchidae</taxon>
        <taxon>Elysia</taxon>
    </lineage>
</organism>